<dbReference type="InterPro" id="IPR013106">
    <property type="entry name" value="Ig_V-set"/>
</dbReference>
<sequence>MQLLYSVLFLTIFLGVSCEDLTPIKKEEYCLEGTSVTLSYNYSRTATAGDEFYWYHQDTAQRPEFFLYISGTEFIKKADPLNTRISAKLNKEKTRVDLEISSADVTDSALYYCAVKPTVTGNLHTLYKNLSRDHISRNLTSFFIKLVYNPYFVDIKRVPLIFLNKDYDSNDPGSAPQFLLFILHASRTVVRAKPPSSRLTVKLNKKKTCTDLEISSVEFHQQLVLILHILSSTMLFCSLLLFFDLIGVSSEQLLTPYTDVEVASERDRVTLSCNYTSGDTLQWYRQYSKSAPQFLLNEYMDNTPGFTLNNEKNAKRVDLVISSAHVTDSALYYCALRATVTGNPETLYKNL</sequence>
<dbReference type="InterPro" id="IPR013783">
    <property type="entry name" value="Ig-like_fold"/>
</dbReference>
<keyword evidence="4" id="KW-0393">Immunoglobulin domain</keyword>
<evidence type="ECO:0000256" key="3">
    <source>
        <dbReference type="ARBA" id="ARBA00023170"/>
    </source>
</evidence>
<evidence type="ECO:0000256" key="5">
    <source>
        <dbReference type="ARBA" id="ARBA00043266"/>
    </source>
</evidence>
<dbReference type="PROSITE" id="PS50835">
    <property type="entry name" value="IG_LIKE"/>
    <property type="match status" value="1"/>
</dbReference>
<evidence type="ECO:0000259" key="7">
    <source>
        <dbReference type="PROSITE" id="PS50835"/>
    </source>
</evidence>
<keyword evidence="2" id="KW-1064">Adaptive immunity</keyword>
<gene>
    <name evidence="9" type="primary">LOC106569109</name>
</gene>
<keyword evidence="5" id="KW-1279">T cell receptor</keyword>
<dbReference type="GeneID" id="106569109"/>
<evidence type="ECO:0000256" key="6">
    <source>
        <dbReference type="SAM" id="SignalP"/>
    </source>
</evidence>
<keyword evidence="5" id="KW-0391">Immunity</keyword>
<dbReference type="SUPFAM" id="SSF48726">
    <property type="entry name" value="Immunoglobulin"/>
    <property type="match status" value="2"/>
</dbReference>
<evidence type="ECO:0000313" key="9">
    <source>
        <dbReference type="RefSeq" id="XP_045549620.1"/>
    </source>
</evidence>
<keyword evidence="3" id="KW-0675">Receptor</keyword>
<dbReference type="InterPro" id="IPR051287">
    <property type="entry name" value="TCR_variable_region"/>
</dbReference>
<dbReference type="InterPro" id="IPR003599">
    <property type="entry name" value="Ig_sub"/>
</dbReference>
<reference evidence="9" key="1">
    <citation type="submission" date="2025-08" db="UniProtKB">
        <authorList>
            <consortium name="RefSeq"/>
        </authorList>
    </citation>
    <scope>IDENTIFICATION</scope>
</reference>
<evidence type="ECO:0000313" key="8">
    <source>
        <dbReference type="Proteomes" id="UP001652741"/>
    </source>
</evidence>
<feature type="domain" description="Ig-like" evidence="7">
    <location>
        <begin position="256"/>
        <end position="351"/>
    </location>
</feature>
<dbReference type="InterPro" id="IPR036179">
    <property type="entry name" value="Ig-like_dom_sf"/>
</dbReference>
<organism evidence="8 9">
    <name type="scientific">Salmo salar</name>
    <name type="common">Atlantic salmon</name>
    <dbReference type="NCBI Taxonomy" id="8030"/>
    <lineage>
        <taxon>Eukaryota</taxon>
        <taxon>Metazoa</taxon>
        <taxon>Chordata</taxon>
        <taxon>Craniata</taxon>
        <taxon>Vertebrata</taxon>
        <taxon>Euteleostomi</taxon>
        <taxon>Actinopterygii</taxon>
        <taxon>Neopterygii</taxon>
        <taxon>Teleostei</taxon>
        <taxon>Protacanthopterygii</taxon>
        <taxon>Salmoniformes</taxon>
        <taxon>Salmonidae</taxon>
        <taxon>Salmoninae</taxon>
        <taxon>Salmo</taxon>
    </lineage>
</organism>
<dbReference type="Proteomes" id="UP001652741">
    <property type="component" value="Chromosome ssa14"/>
</dbReference>
<feature type="signal peptide" evidence="6">
    <location>
        <begin position="1"/>
        <end position="18"/>
    </location>
</feature>
<keyword evidence="8" id="KW-1185">Reference proteome</keyword>
<keyword evidence="1 6" id="KW-0732">Signal</keyword>
<dbReference type="SMART" id="SM00406">
    <property type="entry name" value="IGv"/>
    <property type="match status" value="2"/>
</dbReference>
<dbReference type="SMART" id="SM00409">
    <property type="entry name" value="IG"/>
    <property type="match status" value="2"/>
</dbReference>
<name>A0ABM3CSU0_SALSA</name>
<dbReference type="Pfam" id="PF07686">
    <property type="entry name" value="V-set"/>
    <property type="match status" value="2"/>
</dbReference>
<dbReference type="PANTHER" id="PTHR19367:SF18">
    <property type="entry name" value="T CELL RECEPTOR ALPHA VARIABLE 16"/>
    <property type="match status" value="1"/>
</dbReference>
<protein>
    <recommendedName>
        <fullName evidence="7">Ig-like domain-containing protein</fullName>
    </recommendedName>
</protein>
<dbReference type="PANTHER" id="PTHR19367">
    <property type="entry name" value="T-CELL RECEPTOR ALPHA CHAIN V REGION"/>
    <property type="match status" value="1"/>
</dbReference>
<evidence type="ECO:0000256" key="4">
    <source>
        <dbReference type="ARBA" id="ARBA00023319"/>
    </source>
</evidence>
<evidence type="ECO:0000256" key="1">
    <source>
        <dbReference type="ARBA" id="ARBA00022729"/>
    </source>
</evidence>
<dbReference type="InterPro" id="IPR007110">
    <property type="entry name" value="Ig-like_dom"/>
</dbReference>
<evidence type="ECO:0000256" key="2">
    <source>
        <dbReference type="ARBA" id="ARBA00023130"/>
    </source>
</evidence>
<feature type="chain" id="PRO_5046806349" description="Ig-like domain-containing protein" evidence="6">
    <location>
        <begin position="19"/>
        <end position="351"/>
    </location>
</feature>
<accession>A0ABM3CSU0</accession>
<dbReference type="RefSeq" id="XP_045549620.1">
    <property type="nucleotide sequence ID" value="XM_045693664.1"/>
</dbReference>
<proteinExistence type="predicted"/>
<dbReference type="Gene3D" id="2.60.40.10">
    <property type="entry name" value="Immunoglobulins"/>
    <property type="match status" value="2"/>
</dbReference>